<evidence type="ECO:0000256" key="6">
    <source>
        <dbReference type="SAM" id="MobiDB-lite"/>
    </source>
</evidence>
<dbReference type="InterPro" id="IPR033116">
    <property type="entry name" value="TRYPSIN_SER"/>
</dbReference>
<feature type="compositionally biased region" description="Low complexity" evidence="6">
    <location>
        <begin position="34"/>
        <end position="52"/>
    </location>
</feature>
<feature type="region of interest" description="Disordered" evidence="6">
    <location>
        <begin position="222"/>
        <end position="319"/>
    </location>
</feature>
<feature type="compositionally biased region" description="Polar residues" evidence="6">
    <location>
        <begin position="299"/>
        <end position="319"/>
    </location>
</feature>
<comment type="caution">
    <text evidence="8">The sequence shown here is derived from an EMBL/GenBank/DDBJ whole genome shotgun (WGS) entry which is preliminary data.</text>
</comment>
<feature type="domain" description="Peptidase S1" evidence="7">
    <location>
        <begin position="598"/>
        <end position="839"/>
    </location>
</feature>
<feature type="compositionally biased region" description="Low complexity" evidence="6">
    <location>
        <begin position="228"/>
        <end position="238"/>
    </location>
</feature>
<keyword evidence="9" id="KW-1185">Reference proteome</keyword>
<dbReference type="PROSITE" id="PS00134">
    <property type="entry name" value="TRYPSIN_HIS"/>
    <property type="match status" value="1"/>
</dbReference>
<dbReference type="InterPro" id="IPR018114">
    <property type="entry name" value="TRYPSIN_HIS"/>
</dbReference>
<dbReference type="PRINTS" id="PR00722">
    <property type="entry name" value="CHYMOTRYPSIN"/>
</dbReference>
<dbReference type="PROSITE" id="PS00135">
    <property type="entry name" value="TRYPSIN_SER"/>
    <property type="match status" value="1"/>
</dbReference>
<keyword evidence="3 5" id="KW-0720">Serine protease</keyword>
<dbReference type="InterPro" id="IPR009003">
    <property type="entry name" value="Peptidase_S1_PA"/>
</dbReference>
<evidence type="ECO:0000313" key="9">
    <source>
        <dbReference type="Proteomes" id="UP000094527"/>
    </source>
</evidence>
<reference evidence="8 9" key="1">
    <citation type="journal article" date="2016" name="Genome Biol. Evol.">
        <title>Gene Family Evolution Reflects Adaptation to Soil Environmental Stressors in the Genome of the Collembolan Orchesella cincta.</title>
        <authorList>
            <person name="Faddeeva-Vakhrusheva A."/>
            <person name="Derks M.F."/>
            <person name="Anvar S.Y."/>
            <person name="Agamennone V."/>
            <person name="Suring W."/>
            <person name="Smit S."/>
            <person name="van Straalen N.M."/>
            <person name="Roelofs D."/>
        </authorList>
    </citation>
    <scope>NUCLEOTIDE SEQUENCE [LARGE SCALE GENOMIC DNA]</scope>
    <source>
        <tissue evidence="8">Mixed pool</tissue>
    </source>
</reference>
<dbReference type="Gene3D" id="2.40.10.10">
    <property type="entry name" value="Trypsin-like serine proteases"/>
    <property type="match status" value="1"/>
</dbReference>
<evidence type="ECO:0000256" key="1">
    <source>
        <dbReference type="ARBA" id="ARBA00022670"/>
    </source>
</evidence>
<dbReference type="GO" id="GO:0004252">
    <property type="term" value="F:serine-type endopeptidase activity"/>
    <property type="evidence" value="ECO:0007669"/>
    <property type="project" value="InterPro"/>
</dbReference>
<dbReference type="SUPFAM" id="SSF50494">
    <property type="entry name" value="Trypsin-like serine proteases"/>
    <property type="match status" value="1"/>
</dbReference>
<dbReference type="Pfam" id="PF00089">
    <property type="entry name" value="Trypsin"/>
    <property type="match status" value="1"/>
</dbReference>
<evidence type="ECO:0000256" key="2">
    <source>
        <dbReference type="ARBA" id="ARBA00022801"/>
    </source>
</evidence>
<dbReference type="PANTHER" id="PTHR24253:SF145">
    <property type="entry name" value="SERINE PROTEASE FILZIG"/>
    <property type="match status" value="1"/>
</dbReference>
<feature type="compositionally biased region" description="Low complexity" evidence="6">
    <location>
        <begin position="482"/>
        <end position="502"/>
    </location>
</feature>
<feature type="compositionally biased region" description="Basic residues" evidence="6">
    <location>
        <begin position="555"/>
        <end position="566"/>
    </location>
</feature>
<keyword evidence="4" id="KW-1015">Disulfide bond</keyword>
<evidence type="ECO:0000313" key="8">
    <source>
        <dbReference type="EMBL" id="ODN03107.1"/>
    </source>
</evidence>
<evidence type="ECO:0000256" key="3">
    <source>
        <dbReference type="ARBA" id="ARBA00022825"/>
    </source>
</evidence>
<keyword evidence="2 5" id="KW-0378">Hydrolase</keyword>
<evidence type="ECO:0000256" key="5">
    <source>
        <dbReference type="RuleBase" id="RU363034"/>
    </source>
</evidence>
<feature type="compositionally biased region" description="Polar residues" evidence="6">
    <location>
        <begin position="239"/>
        <end position="273"/>
    </location>
</feature>
<dbReference type="InterPro" id="IPR001254">
    <property type="entry name" value="Trypsin_dom"/>
</dbReference>
<dbReference type="SMART" id="SM00020">
    <property type="entry name" value="Tryp_SPc"/>
    <property type="match status" value="1"/>
</dbReference>
<keyword evidence="1 5" id="KW-0645">Protease</keyword>
<dbReference type="FunFam" id="2.40.10.10:FF:000006">
    <property type="entry name" value="Serine proteinase stubble"/>
    <property type="match status" value="1"/>
</dbReference>
<proteinExistence type="predicted"/>
<dbReference type="Proteomes" id="UP000094527">
    <property type="component" value="Unassembled WGS sequence"/>
</dbReference>
<dbReference type="GO" id="GO:0006508">
    <property type="term" value="P:proteolysis"/>
    <property type="evidence" value="ECO:0007669"/>
    <property type="project" value="UniProtKB-KW"/>
</dbReference>
<sequence>MLKITPKECHSPEFPNVTGICMISLECQQRSGMTTTTKATTTTENSSAATSADNEISEEPSVPTSPSKHIEPDNSEGGGDSIPSLIDTFSELSPTFLSLLDLDEHTTGNYDGIPQIVKSDDGAKEDTTEDEAVAENVPHVIVTELPSDNLIREQELLSTGGIGQDENAEAQFKDNMIKYIDELVTMRTGKDASTMSPQLAMSINDIPFSTFTIVTKSTESEPLRWAWTSSTTESPSTSYDNGNSGSSPKTWTGDSKSNSSEEILAVSVTQSVGTVDPELPENNELSTDAVSKVDDGQDETQTWETSTADYPQSSSYYHQEWPSPSTILSYLRGSSVSTENSIFETSSQRDYNEMTTNEINTSPNSDSTNNNWPYSSTNGAYASTVNMKYPSSSDAYTSTSNVEYPSSSGAYSSSSMKSLMEESTVRNPTSASATWDSSIDSFVDQVVDGIVHDLNKSNKIDEMIFKQEEKDRNKKVGEGRHSLSTVPTAPSPSVSSSTSTMKSSREKSKHKSSLKTKTTSATPIKMSSTTSSSTTTSTEKVKVKASSNKKTSPPKTRHRNKTKPVKKVTTIKTANSTRKRLDYKKDCGVRPLIKKGRIVGGTPSQFGSWPWHALVKETVWWGIFSKIKCGGVLIGAQHVLTAAHCQPQQTGTLSVVLGITDSDDAADTRAVTKIVRRVIPHPQFNARTYENDIAILELESPIDFQPHIVPICLPRDDDELEGKTAYVTGMGLLKHDGERPLILQEVDLPILNNTECQKMFVRSGNTKPIIESFICAGYEQGRKDSCGGDSGGPLSVKRNNGQWVLAGTVSHGIKCAIPDQPGVYMRTSYYKPWIDRVLNMSRSRYRGIPRCNAPPLICARQRHHQQARHDSGFVHTLFKIFRLARKMVEDTSRSLEQRSG</sequence>
<evidence type="ECO:0000259" key="7">
    <source>
        <dbReference type="PROSITE" id="PS50240"/>
    </source>
</evidence>
<accession>A0A1D2NCX0</accession>
<dbReference type="STRING" id="48709.A0A1D2NCX0"/>
<dbReference type="PROSITE" id="PS50240">
    <property type="entry name" value="TRYPSIN_DOM"/>
    <property type="match status" value="1"/>
</dbReference>
<dbReference type="PANTHER" id="PTHR24253">
    <property type="entry name" value="TRANSMEMBRANE PROTEASE SERINE"/>
    <property type="match status" value="1"/>
</dbReference>
<dbReference type="CDD" id="cd00190">
    <property type="entry name" value="Tryp_SPc"/>
    <property type="match status" value="1"/>
</dbReference>
<feature type="region of interest" description="Disordered" evidence="6">
    <location>
        <begin position="34"/>
        <end position="84"/>
    </location>
</feature>
<feature type="compositionally biased region" description="Basic and acidic residues" evidence="6">
    <location>
        <begin position="465"/>
        <end position="481"/>
    </location>
</feature>
<dbReference type="EMBL" id="LJIJ01000087">
    <property type="protein sequence ID" value="ODN03107.1"/>
    <property type="molecule type" value="Genomic_DNA"/>
</dbReference>
<protein>
    <submittedName>
        <fullName evidence="8">Serine proteinase stubble</fullName>
    </submittedName>
</protein>
<dbReference type="InterPro" id="IPR001314">
    <property type="entry name" value="Peptidase_S1A"/>
</dbReference>
<dbReference type="InterPro" id="IPR043504">
    <property type="entry name" value="Peptidase_S1_PA_chymotrypsin"/>
</dbReference>
<organism evidence="8 9">
    <name type="scientific">Orchesella cincta</name>
    <name type="common">Springtail</name>
    <name type="synonym">Podura cincta</name>
    <dbReference type="NCBI Taxonomy" id="48709"/>
    <lineage>
        <taxon>Eukaryota</taxon>
        <taxon>Metazoa</taxon>
        <taxon>Ecdysozoa</taxon>
        <taxon>Arthropoda</taxon>
        <taxon>Hexapoda</taxon>
        <taxon>Collembola</taxon>
        <taxon>Entomobryomorpha</taxon>
        <taxon>Entomobryoidea</taxon>
        <taxon>Orchesellidae</taxon>
        <taxon>Orchesellinae</taxon>
        <taxon>Orchesella</taxon>
    </lineage>
</organism>
<dbReference type="OrthoDB" id="93664at2759"/>
<feature type="compositionally biased region" description="Low complexity" evidence="6">
    <location>
        <begin position="515"/>
        <end position="538"/>
    </location>
</feature>
<feature type="region of interest" description="Disordered" evidence="6">
    <location>
        <begin position="465"/>
        <end position="567"/>
    </location>
</feature>
<evidence type="ECO:0000256" key="4">
    <source>
        <dbReference type="ARBA" id="ARBA00023157"/>
    </source>
</evidence>
<gene>
    <name evidence="8" type="ORF">Ocin01_03584</name>
</gene>
<name>A0A1D2NCX0_ORCCI</name>
<feature type="compositionally biased region" description="Polar residues" evidence="6">
    <location>
        <begin position="545"/>
        <end position="554"/>
    </location>
</feature>
<dbReference type="AlphaFoldDB" id="A0A1D2NCX0"/>